<comment type="caution">
    <text evidence="1">The sequence shown here is derived from an EMBL/GenBank/DDBJ whole genome shotgun (WGS) entry which is preliminary data.</text>
</comment>
<sequence>MYRRTITLYIKSVSPSAISIGKLSTNVEIRTIPVLSYKNEVSSVVIVHSS</sequence>
<name>A0A176RYY5_9GAMM</name>
<keyword evidence="2" id="KW-1185">Reference proteome</keyword>
<accession>A0A176RYY5</accession>
<dbReference type="EMBL" id="LUTY01001962">
    <property type="protein sequence ID" value="OAD20980.1"/>
    <property type="molecule type" value="Genomic_DNA"/>
</dbReference>
<dbReference type="Proteomes" id="UP000076962">
    <property type="component" value="Unassembled WGS sequence"/>
</dbReference>
<dbReference type="AlphaFoldDB" id="A0A176RYY5"/>
<organism evidence="1 2">
    <name type="scientific">Candidatus Thiomargarita nelsonii</name>
    <dbReference type="NCBI Taxonomy" id="1003181"/>
    <lineage>
        <taxon>Bacteria</taxon>
        <taxon>Pseudomonadati</taxon>
        <taxon>Pseudomonadota</taxon>
        <taxon>Gammaproteobacteria</taxon>
        <taxon>Thiotrichales</taxon>
        <taxon>Thiotrichaceae</taxon>
        <taxon>Thiomargarita</taxon>
    </lineage>
</organism>
<reference evidence="1 2" key="1">
    <citation type="submission" date="2016-05" db="EMBL/GenBank/DDBJ databases">
        <title>Single-cell genome of chain-forming Candidatus Thiomargarita nelsonii and comparison to other large sulfur-oxidizing bacteria.</title>
        <authorList>
            <person name="Winkel M."/>
            <person name="Salman V."/>
            <person name="Woyke T."/>
            <person name="Schulz-Vogt H."/>
            <person name="Richter M."/>
            <person name="Flood B."/>
            <person name="Bailey J."/>
            <person name="Amann R."/>
            <person name="Mussmann M."/>
        </authorList>
    </citation>
    <scope>NUCLEOTIDE SEQUENCE [LARGE SCALE GENOMIC DNA]</scope>
    <source>
        <strain evidence="1 2">THI036</strain>
    </source>
</reference>
<gene>
    <name evidence="1" type="ORF">THIOM_003277</name>
</gene>
<evidence type="ECO:0000313" key="1">
    <source>
        <dbReference type="EMBL" id="OAD20980.1"/>
    </source>
</evidence>
<evidence type="ECO:0000313" key="2">
    <source>
        <dbReference type="Proteomes" id="UP000076962"/>
    </source>
</evidence>
<proteinExistence type="predicted"/>
<protein>
    <submittedName>
        <fullName evidence="1">Uncharacterized protein</fullName>
    </submittedName>
</protein>